<dbReference type="PANTHER" id="PTHR40455:SF1">
    <property type="entry name" value="ANTITOXIN HIGA"/>
    <property type="match status" value="1"/>
</dbReference>
<dbReference type="InterPro" id="IPR039060">
    <property type="entry name" value="Antitox_HigA"/>
</dbReference>
<dbReference type="Proteomes" id="UP000182350">
    <property type="component" value="Unassembled WGS sequence"/>
</dbReference>
<gene>
    <name evidence="2" type="ORF">SAMN02745752_00824</name>
</gene>
<dbReference type="PANTHER" id="PTHR40455">
    <property type="entry name" value="ANTITOXIN HIGA"/>
    <property type="match status" value="1"/>
</dbReference>
<dbReference type="SUPFAM" id="SSF47413">
    <property type="entry name" value="lambda repressor-like DNA-binding domains"/>
    <property type="match status" value="1"/>
</dbReference>
<name>A0A1K1V8W3_9GAMM</name>
<sequence>MNFDLIRSKARDLFQSAPFFYEIQTESDYLEALALLDELMVDYENQRPLIELLSTRIEQWENTASEFTAFNQACTQADPAIDLLKTLMEQHQLDMSQLPEIGSKSLVSRILKGERSLTRKHIEQLSQRFQISPALFFASSKPVTNAAH</sequence>
<organism evidence="2 3">
    <name type="scientific">Marinospirillum alkaliphilum DSM 21637</name>
    <dbReference type="NCBI Taxonomy" id="1122209"/>
    <lineage>
        <taxon>Bacteria</taxon>
        <taxon>Pseudomonadati</taxon>
        <taxon>Pseudomonadota</taxon>
        <taxon>Gammaproteobacteria</taxon>
        <taxon>Oceanospirillales</taxon>
        <taxon>Oceanospirillaceae</taxon>
        <taxon>Marinospirillum</taxon>
    </lineage>
</organism>
<evidence type="ECO:0000313" key="3">
    <source>
        <dbReference type="Proteomes" id="UP000182350"/>
    </source>
</evidence>
<dbReference type="SMART" id="SM00530">
    <property type="entry name" value="HTH_XRE"/>
    <property type="match status" value="1"/>
</dbReference>
<keyword evidence="3" id="KW-1185">Reference proteome</keyword>
<dbReference type="InterPro" id="IPR001387">
    <property type="entry name" value="Cro/C1-type_HTH"/>
</dbReference>
<dbReference type="CDD" id="cd00093">
    <property type="entry name" value="HTH_XRE"/>
    <property type="match status" value="1"/>
</dbReference>
<dbReference type="STRING" id="1122209.SAMN02745752_00824"/>
<evidence type="ECO:0000313" key="2">
    <source>
        <dbReference type="EMBL" id="SFX21196.1"/>
    </source>
</evidence>
<dbReference type="RefSeq" id="WP_072325069.1">
    <property type="nucleotide sequence ID" value="NZ_FPJW01000002.1"/>
</dbReference>
<dbReference type="OrthoDB" id="5771335at2"/>
<dbReference type="EMBL" id="FPJW01000002">
    <property type="protein sequence ID" value="SFX21196.1"/>
    <property type="molecule type" value="Genomic_DNA"/>
</dbReference>
<dbReference type="PROSITE" id="PS50943">
    <property type="entry name" value="HTH_CROC1"/>
    <property type="match status" value="1"/>
</dbReference>
<reference evidence="2 3" key="1">
    <citation type="submission" date="2016-11" db="EMBL/GenBank/DDBJ databases">
        <authorList>
            <person name="Jaros S."/>
            <person name="Januszkiewicz K."/>
            <person name="Wedrychowicz H."/>
        </authorList>
    </citation>
    <scope>NUCLEOTIDE SEQUENCE [LARGE SCALE GENOMIC DNA]</scope>
    <source>
        <strain evidence="2 3">DSM 21637</strain>
    </source>
</reference>
<feature type="domain" description="HTH cro/C1-type" evidence="1">
    <location>
        <begin position="84"/>
        <end position="136"/>
    </location>
</feature>
<evidence type="ECO:0000259" key="1">
    <source>
        <dbReference type="PROSITE" id="PS50943"/>
    </source>
</evidence>
<proteinExistence type="predicted"/>
<dbReference type="GO" id="GO:0006355">
    <property type="term" value="P:regulation of DNA-templated transcription"/>
    <property type="evidence" value="ECO:0007669"/>
    <property type="project" value="InterPro"/>
</dbReference>
<dbReference type="AlphaFoldDB" id="A0A1K1V8W3"/>
<accession>A0A1K1V8W3</accession>
<dbReference type="InterPro" id="IPR010982">
    <property type="entry name" value="Lambda_DNA-bd_dom_sf"/>
</dbReference>
<dbReference type="GO" id="GO:0001046">
    <property type="term" value="F:core promoter sequence-specific DNA binding"/>
    <property type="evidence" value="ECO:0007669"/>
    <property type="project" value="TreeGrafter"/>
</dbReference>
<protein>
    <submittedName>
        <fullName evidence="2">HTH-type transcriptional regulator / antitoxin HigA</fullName>
    </submittedName>
</protein>